<dbReference type="PANTHER" id="PTHR46268">
    <property type="entry name" value="STRESS RESPONSE PROTEIN NHAX"/>
    <property type="match status" value="1"/>
</dbReference>
<dbReference type="Pfam" id="PF00582">
    <property type="entry name" value="Usp"/>
    <property type="match status" value="1"/>
</dbReference>
<dbReference type="EMBL" id="JAHKNG010000002">
    <property type="protein sequence ID" value="MBU3028898.1"/>
    <property type="molecule type" value="Genomic_DNA"/>
</dbReference>
<proteinExistence type="inferred from homology"/>
<evidence type="ECO:0000313" key="4">
    <source>
        <dbReference type="Proteomes" id="UP001166191"/>
    </source>
</evidence>
<feature type="domain" description="UspA" evidence="2">
    <location>
        <begin position="9"/>
        <end position="144"/>
    </location>
</feature>
<dbReference type="Proteomes" id="UP001166191">
    <property type="component" value="Unassembled WGS sequence"/>
</dbReference>
<evidence type="ECO:0000313" key="3">
    <source>
        <dbReference type="EMBL" id="MBU3028898.1"/>
    </source>
</evidence>
<name>A0ABS6AE58_9RHOB</name>
<evidence type="ECO:0000259" key="2">
    <source>
        <dbReference type="Pfam" id="PF00582"/>
    </source>
</evidence>
<dbReference type="RefSeq" id="WP_216031593.1">
    <property type="nucleotide sequence ID" value="NZ_JAHKNG010000002.1"/>
</dbReference>
<keyword evidence="4" id="KW-1185">Reference proteome</keyword>
<protein>
    <submittedName>
        <fullName evidence="3">Universal stress protein</fullName>
    </submittedName>
</protein>
<sequence>MVTAAHPPTVLVTLDPASEHDRTHLFDIAEGHAAMLGARLVFLSVVPEIYLSTSTDPEGVIAGMTAHAEREQARLLEGRWPDAGAAPRLVRYGPVAGTIIEVAKEVGAQLIVMHARRPGIATYALGSVASRVANHAEASVLVIRDPEAAR</sequence>
<gene>
    <name evidence="3" type="ORF">KNW02_02045</name>
</gene>
<reference evidence="3" key="1">
    <citation type="submission" date="2021-06" db="EMBL/GenBank/DDBJ databases">
        <title>Paracoccus bacterium XHP0099 sp. nov., isolated from the surface waters of the Yellow Sea.</title>
        <authorList>
            <person name="Xue H."/>
            <person name="Zhang D."/>
        </authorList>
    </citation>
    <scope>NUCLEOTIDE SEQUENCE</scope>
    <source>
        <strain evidence="3">XHP0099</strain>
    </source>
</reference>
<accession>A0ABS6AE58</accession>
<organism evidence="3 4">
    <name type="scientific">Paracoccus marinaquae</name>
    <dbReference type="NCBI Taxonomy" id="2841926"/>
    <lineage>
        <taxon>Bacteria</taxon>
        <taxon>Pseudomonadati</taxon>
        <taxon>Pseudomonadota</taxon>
        <taxon>Alphaproteobacteria</taxon>
        <taxon>Rhodobacterales</taxon>
        <taxon>Paracoccaceae</taxon>
        <taxon>Paracoccus</taxon>
    </lineage>
</organism>
<comment type="caution">
    <text evidence="3">The sequence shown here is derived from an EMBL/GenBank/DDBJ whole genome shotgun (WGS) entry which is preliminary data.</text>
</comment>
<dbReference type="CDD" id="cd00293">
    <property type="entry name" value="USP-like"/>
    <property type="match status" value="1"/>
</dbReference>
<evidence type="ECO:0000256" key="1">
    <source>
        <dbReference type="ARBA" id="ARBA00008791"/>
    </source>
</evidence>
<comment type="similarity">
    <text evidence="1">Belongs to the universal stress protein A family.</text>
</comment>
<dbReference type="PANTHER" id="PTHR46268:SF6">
    <property type="entry name" value="UNIVERSAL STRESS PROTEIN UP12"/>
    <property type="match status" value="1"/>
</dbReference>
<dbReference type="InterPro" id="IPR006016">
    <property type="entry name" value="UspA"/>
</dbReference>